<protein>
    <submittedName>
        <fullName evidence="2">Uncharacterized protein</fullName>
    </submittedName>
</protein>
<accession>A0A2P6QBN2</accession>
<proteinExistence type="predicted"/>
<organism evidence="2 3">
    <name type="scientific">Rosa chinensis</name>
    <name type="common">China rose</name>
    <dbReference type="NCBI Taxonomy" id="74649"/>
    <lineage>
        <taxon>Eukaryota</taxon>
        <taxon>Viridiplantae</taxon>
        <taxon>Streptophyta</taxon>
        <taxon>Embryophyta</taxon>
        <taxon>Tracheophyta</taxon>
        <taxon>Spermatophyta</taxon>
        <taxon>Magnoliopsida</taxon>
        <taxon>eudicotyledons</taxon>
        <taxon>Gunneridae</taxon>
        <taxon>Pentapetalae</taxon>
        <taxon>rosids</taxon>
        <taxon>fabids</taxon>
        <taxon>Rosales</taxon>
        <taxon>Rosaceae</taxon>
        <taxon>Rosoideae</taxon>
        <taxon>Rosoideae incertae sedis</taxon>
        <taxon>Rosa</taxon>
    </lineage>
</organism>
<feature type="compositionally biased region" description="Low complexity" evidence="1">
    <location>
        <begin position="1"/>
        <end position="12"/>
    </location>
</feature>
<dbReference type="AlphaFoldDB" id="A0A2P6QBN2"/>
<sequence length="70" mass="7640">MTLSMELLTSLSRPHEKAGSADSVTTLFDSSSNSAARYHSSSSLKVHGVYNFVLLESVSLWMSALLLEFT</sequence>
<evidence type="ECO:0000313" key="3">
    <source>
        <dbReference type="Proteomes" id="UP000238479"/>
    </source>
</evidence>
<evidence type="ECO:0000313" key="2">
    <source>
        <dbReference type="EMBL" id="PRQ31586.1"/>
    </source>
</evidence>
<gene>
    <name evidence="2" type="ORF">RchiOBHm_Chr5g0037111</name>
</gene>
<reference evidence="2 3" key="1">
    <citation type="journal article" date="2018" name="Nat. Genet.">
        <title>The Rosa genome provides new insights in the design of modern roses.</title>
        <authorList>
            <person name="Bendahmane M."/>
        </authorList>
    </citation>
    <scope>NUCLEOTIDE SEQUENCE [LARGE SCALE GENOMIC DNA]</scope>
    <source>
        <strain evidence="3">cv. Old Blush</strain>
    </source>
</reference>
<feature type="region of interest" description="Disordered" evidence="1">
    <location>
        <begin position="1"/>
        <end position="22"/>
    </location>
</feature>
<name>A0A2P6QBN2_ROSCH</name>
<comment type="caution">
    <text evidence="2">The sequence shown here is derived from an EMBL/GenBank/DDBJ whole genome shotgun (WGS) entry which is preliminary data.</text>
</comment>
<keyword evidence="3" id="KW-1185">Reference proteome</keyword>
<dbReference type="Proteomes" id="UP000238479">
    <property type="component" value="Chromosome 5"/>
</dbReference>
<dbReference type="Gramene" id="PRQ31586">
    <property type="protein sequence ID" value="PRQ31586"/>
    <property type="gene ID" value="RchiOBHm_Chr5g0037111"/>
</dbReference>
<evidence type="ECO:0000256" key="1">
    <source>
        <dbReference type="SAM" id="MobiDB-lite"/>
    </source>
</evidence>
<dbReference type="EMBL" id="PDCK01000043">
    <property type="protein sequence ID" value="PRQ31586.1"/>
    <property type="molecule type" value="Genomic_DNA"/>
</dbReference>